<feature type="compositionally biased region" description="Low complexity" evidence="1">
    <location>
        <begin position="38"/>
        <end position="57"/>
    </location>
</feature>
<feature type="region of interest" description="Disordered" evidence="1">
    <location>
        <begin position="1"/>
        <end position="23"/>
    </location>
</feature>
<organism evidence="2">
    <name type="scientific">marine sediment metagenome</name>
    <dbReference type="NCBI Taxonomy" id="412755"/>
    <lineage>
        <taxon>unclassified sequences</taxon>
        <taxon>metagenomes</taxon>
        <taxon>ecological metagenomes</taxon>
    </lineage>
</organism>
<evidence type="ECO:0000313" key="2">
    <source>
        <dbReference type="EMBL" id="KKL83002.1"/>
    </source>
</evidence>
<dbReference type="AlphaFoldDB" id="A0A0F9I6E7"/>
<feature type="region of interest" description="Disordered" evidence="1">
    <location>
        <begin position="35"/>
        <end position="88"/>
    </location>
</feature>
<comment type="caution">
    <text evidence="2">The sequence shown here is derived from an EMBL/GenBank/DDBJ whole genome shotgun (WGS) entry which is preliminary data.</text>
</comment>
<feature type="non-terminal residue" evidence="2">
    <location>
        <position position="350"/>
    </location>
</feature>
<reference evidence="2" key="1">
    <citation type="journal article" date="2015" name="Nature">
        <title>Complex archaea that bridge the gap between prokaryotes and eukaryotes.</title>
        <authorList>
            <person name="Spang A."/>
            <person name="Saw J.H."/>
            <person name="Jorgensen S.L."/>
            <person name="Zaremba-Niedzwiedzka K."/>
            <person name="Martijn J."/>
            <person name="Lind A.E."/>
            <person name="van Eijk R."/>
            <person name="Schleper C."/>
            <person name="Guy L."/>
            <person name="Ettema T.J."/>
        </authorList>
    </citation>
    <scope>NUCLEOTIDE SEQUENCE</scope>
</reference>
<gene>
    <name evidence="2" type="ORF">LCGC14_1979100</name>
</gene>
<dbReference type="EMBL" id="LAZR01022111">
    <property type="protein sequence ID" value="KKL83002.1"/>
    <property type="molecule type" value="Genomic_DNA"/>
</dbReference>
<proteinExistence type="predicted"/>
<evidence type="ECO:0000256" key="1">
    <source>
        <dbReference type="SAM" id="MobiDB-lite"/>
    </source>
</evidence>
<accession>A0A0F9I6E7</accession>
<feature type="compositionally biased region" description="Pro residues" evidence="1">
    <location>
        <begin position="58"/>
        <end position="72"/>
    </location>
</feature>
<protein>
    <submittedName>
        <fullName evidence="2">Uncharacterized protein</fullName>
    </submittedName>
</protein>
<name>A0A0F9I6E7_9ZZZZ</name>
<sequence>MVTTRSSPRDIFAAEKRGDITTQQAASLLTEQKTAIDAAKASAPAAATPTAPSGPGVPASPTPKATTPPKPVPSGTKTVAEQAKRRQDDAFAQVETALKSGASVSASVLKAAGVAPQEIQRITSQQKAFAQVQAALKSGASVTASALRAAGVSKQNITKITGEQKNRAELAKIPGVKVDGGFDLEAAFAAKAPIEVIRGAGFDPGEVARAQDAATAFAQAKTAVAAGIPVSRAVLERADVSPADITRILAEQVPAAKAVKIAPEGVRALDRLRVKRDILDILKAKNPAEAIRFQRGDTLNLTAALLADVPKALLLSANLFTAAQVEAGSVGRGRMGARPVTTRASAPTGL</sequence>